<feature type="compositionally biased region" description="Polar residues" evidence="1">
    <location>
        <begin position="1"/>
        <end position="14"/>
    </location>
</feature>
<feature type="compositionally biased region" description="Basic and acidic residues" evidence="1">
    <location>
        <begin position="58"/>
        <end position="74"/>
    </location>
</feature>
<feature type="region of interest" description="Disordered" evidence="1">
    <location>
        <begin position="1"/>
        <end position="132"/>
    </location>
</feature>
<sequence length="191" mass="21010">MNQSHPQRSPQSGTIPKPLHSLGSHTSFPRPPREGDVDHRSASTASKQRSGEGSINSQERRSALERLSLPKERVSLLQDGAPNAESGRLQEVPIQQLEEVLPLPHSGGNNLPSSSRNPIRTSEEFDPIQDRFPIRTLSEDRVHVSLRLGPLFPDDEDDLQDLGPKTEKELASSSPPKPPLANKRGPRSPPQ</sequence>
<reference evidence="2" key="1">
    <citation type="submission" date="2019-12" db="EMBL/GenBank/DDBJ databases">
        <title>Genome sequencing and annotation of Brassica cretica.</title>
        <authorList>
            <person name="Studholme D.J."/>
            <person name="Sarris P."/>
        </authorList>
    </citation>
    <scope>NUCLEOTIDE SEQUENCE</scope>
    <source>
        <strain evidence="2">PFS-109/04</strain>
        <tissue evidence="2">Leaf</tissue>
    </source>
</reference>
<feature type="compositionally biased region" description="Basic and acidic residues" evidence="1">
    <location>
        <begin position="31"/>
        <end position="41"/>
    </location>
</feature>
<feature type="compositionally biased region" description="Polar residues" evidence="1">
    <location>
        <begin position="107"/>
        <end position="120"/>
    </location>
</feature>
<dbReference type="Proteomes" id="UP000712600">
    <property type="component" value="Unassembled WGS sequence"/>
</dbReference>
<evidence type="ECO:0000256" key="1">
    <source>
        <dbReference type="SAM" id="MobiDB-lite"/>
    </source>
</evidence>
<organism evidence="2 3">
    <name type="scientific">Brassica cretica</name>
    <name type="common">Mustard</name>
    <dbReference type="NCBI Taxonomy" id="69181"/>
    <lineage>
        <taxon>Eukaryota</taxon>
        <taxon>Viridiplantae</taxon>
        <taxon>Streptophyta</taxon>
        <taxon>Embryophyta</taxon>
        <taxon>Tracheophyta</taxon>
        <taxon>Spermatophyta</taxon>
        <taxon>Magnoliopsida</taxon>
        <taxon>eudicotyledons</taxon>
        <taxon>Gunneridae</taxon>
        <taxon>Pentapetalae</taxon>
        <taxon>rosids</taxon>
        <taxon>malvids</taxon>
        <taxon>Brassicales</taxon>
        <taxon>Brassicaceae</taxon>
        <taxon>Brassiceae</taxon>
        <taxon>Brassica</taxon>
    </lineage>
</organism>
<feature type="compositionally biased region" description="Polar residues" evidence="1">
    <location>
        <begin position="42"/>
        <end position="57"/>
    </location>
</feature>
<evidence type="ECO:0000313" key="3">
    <source>
        <dbReference type="Proteomes" id="UP000712600"/>
    </source>
</evidence>
<proteinExistence type="predicted"/>
<feature type="region of interest" description="Disordered" evidence="1">
    <location>
        <begin position="148"/>
        <end position="191"/>
    </location>
</feature>
<name>A0A8S9PSX1_BRACR</name>
<dbReference type="AlphaFoldDB" id="A0A8S9PSX1"/>
<dbReference type="EMBL" id="QGKX02001347">
    <property type="protein sequence ID" value="KAF3521686.1"/>
    <property type="molecule type" value="Genomic_DNA"/>
</dbReference>
<protein>
    <submittedName>
        <fullName evidence="2">Uncharacterized protein</fullName>
    </submittedName>
</protein>
<evidence type="ECO:0000313" key="2">
    <source>
        <dbReference type="EMBL" id="KAF3521686.1"/>
    </source>
</evidence>
<gene>
    <name evidence="2" type="ORF">F2Q69_00047017</name>
</gene>
<accession>A0A8S9PSX1</accession>
<comment type="caution">
    <text evidence="2">The sequence shown here is derived from an EMBL/GenBank/DDBJ whole genome shotgun (WGS) entry which is preliminary data.</text>
</comment>